<dbReference type="InterPro" id="IPR049371">
    <property type="entry name" value="GspD-like_N0"/>
</dbReference>
<comment type="caution">
    <text evidence="15">The sequence shown here is derived from an EMBL/GenBank/DDBJ whole genome shotgun (WGS) entry which is preliminary data.</text>
</comment>
<dbReference type="PANTHER" id="PTHR30332:SF24">
    <property type="entry name" value="SECRETIN GSPD-RELATED"/>
    <property type="match status" value="1"/>
</dbReference>
<dbReference type="Pfam" id="PF03958">
    <property type="entry name" value="Secretin_N"/>
    <property type="match status" value="3"/>
</dbReference>
<feature type="domain" description="GspD-like N0" evidence="14">
    <location>
        <begin position="24"/>
        <end position="92"/>
    </location>
</feature>
<dbReference type="GO" id="GO:0015627">
    <property type="term" value="C:type II protein secretion system complex"/>
    <property type="evidence" value="ECO:0007669"/>
    <property type="project" value="InterPro"/>
</dbReference>
<reference evidence="15 16" key="1">
    <citation type="submission" date="2020-05" db="EMBL/GenBank/DDBJ databases">
        <authorList>
            <person name="Petersen J."/>
            <person name="Sayavedra L."/>
        </authorList>
    </citation>
    <scope>NUCLEOTIDE SEQUENCE [LARGE SCALE GENOMIC DNA]</scope>
    <source>
        <strain evidence="15">B thermophilus SOXS</strain>
    </source>
</reference>
<dbReference type="RefSeq" id="WP_237732599.1">
    <property type="nucleotide sequence ID" value="NZ_CAESAQ020000064.1"/>
</dbReference>
<feature type="signal peptide" evidence="11">
    <location>
        <begin position="1"/>
        <end position="21"/>
    </location>
</feature>
<sequence length="650" mass="70598">MKQHIKIILLSTLLFTSSAQALVLNLKNTDIRTLINTVSQATGKNFIIDPRVKAKVNVVSNQNVDDAKLYQFFASILQVHGYVIIPGDDFDKILPKNATKNTSPTLLADDLIVSAVLAVKNVPAKELISILRPLVSQYGYLTAYHPSNSIVMTDTNASIKRIKDMIETLDRQVDEDYEIITLKHTSAQEVANIIKSLLAKKSGNTLVISVNTQTNQIIIGGSKSKRLKARFLIAELDKDNGEEGGTSVIYLKHANAKDILPILQSVVNSKSSGKNKTTATNIQADEATNAIIATAPPAIILKLKKIIGKLDIERAQVLIEVVIAEIHSSESNELGIGLLGFGSKIGVMATDFNQQVTALLGSISSGTPSLKAGANYVLGNFNKDGGNYTSGLGAIISALDSMGNADILSTPSIVTLDNEEAEIVVGNEVPFITNTQLSSSNSNPFQNYERKNVGLTLKVKPQINEGGGIKLVIEQEVSNVLPSASAVDVITSKRKIKTTVMVKNNRLLVLGGMIDNTIRNTQQKVPLLGDIPILGRLFRFNRSSREKRHLILFIRPTILSEDNVGNISKQKYNYITAKSLLDDTEGLFPDYSKTGNPQAKPKATETLIKIPVSKAPVKTNTSTTFFGSVASKSNEDDFYEDDFYASDDED</sequence>
<name>A0A8H8XC41_9GAMM</name>
<dbReference type="EMBL" id="CAESAQ020000064">
    <property type="protein sequence ID" value="CAB5500860.1"/>
    <property type="molecule type" value="Genomic_DNA"/>
</dbReference>
<evidence type="ECO:0000256" key="9">
    <source>
        <dbReference type="ARBA" id="ARBA00023237"/>
    </source>
</evidence>
<keyword evidence="4" id="KW-1134">Transmembrane beta strand</keyword>
<accession>A0A8H8XC41</accession>
<evidence type="ECO:0000313" key="15">
    <source>
        <dbReference type="EMBL" id="CAB5500860.1"/>
    </source>
</evidence>
<organism evidence="15 16">
    <name type="scientific">Bathymodiolus thermophilus thioautotrophic gill symbiont</name>
    <dbReference type="NCBI Taxonomy" id="2360"/>
    <lineage>
        <taxon>Bacteria</taxon>
        <taxon>Pseudomonadati</taxon>
        <taxon>Pseudomonadota</taxon>
        <taxon>Gammaproteobacteria</taxon>
        <taxon>sulfur-oxidizing symbionts</taxon>
    </lineage>
</organism>
<keyword evidence="6 11" id="KW-0732">Signal</keyword>
<dbReference type="InterPro" id="IPR004846">
    <property type="entry name" value="T2SS/T3SS_dom"/>
</dbReference>
<dbReference type="InterPro" id="IPR005644">
    <property type="entry name" value="NolW-like"/>
</dbReference>
<evidence type="ECO:0000256" key="3">
    <source>
        <dbReference type="ARBA" id="ARBA00022448"/>
    </source>
</evidence>
<keyword evidence="5" id="KW-0812">Transmembrane</keyword>
<feature type="domain" description="Type II/III secretion system secretin-like" evidence="12">
    <location>
        <begin position="398"/>
        <end position="559"/>
    </location>
</feature>
<dbReference type="Pfam" id="PF00263">
    <property type="entry name" value="Secretin"/>
    <property type="match status" value="1"/>
</dbReference>
<evidence type="ECO:0000256" key="2">
    <source>
        <dbReference type="ARBA" id="ARBA00006980"/>
    </source>
</evidence>
<feature type="chain" id="PRO_5034323953" evidence="11">
    <location>
        <begin position="22"/>
        <end position="650"/>
    </location>
</feature>
<dbReference type="GO" id="GO:0015628">
    <property type="term" value="P:protein secretion by the type II secretion system"/>
    <property type="evidence" value="ECO:0007669"/>
    <property type="project" value="InterPro"/>
</dbReference>
<feature type="domain" description="NolW-like" evidence="13">
    <location>
        <begin position="115"/>
        <end position="173"/>
    </location>
</feature>
<keyword evidence="7" id="KW-0653">Protein transport</keyword>
<evidence type="ECO:0000256" key="7">
    <source>
        <dbReference type="ARBA" id="ARBA00022927"/>
    </source>
</evidence>
<dbReference type="GO" id="GO:0009279">
    <property type="term" value="C:cell outer membrane"/>
    <property type="evidence" value="ECO:0007669"/>
    <property type="project" value="UniProtKB-SubCell"/>
</dbReference>
<dbReference type="Proteomes" id="UP000643672">
    <property type="component" value="Unassembled WGS sequence"/>
</dbReference>
<dbReference type="Gene3D" id="3.30.1370.120">
    <property type="match status" value="3"/>
</dbReference>
<dbReference type="InterPro" id="IPR050810">
    <property type="entry name" value="Bact_Secretion_Sys_Channel"/>
</dbReference>
<feature type="domain" description="NolW-like" evidence="13">
    <location>
        <begin position="178"/>
        <end position="239"/>
    </location>
</feature>
<dbReference type="InterPro" id="IPR038591">
    <property type="entry name" value="NolW-like_sf"/>
</dbReference>
<evidence type="ECO:0000256" key="5">
    <source>
        <dbReference type="ARBA" id="ARBA00022692"/>
    </source>
</evidence>
<dbReference type="InterPro" id="IPR013356">
    <property type="entry name" value="T2SS_GspD"/>
</dbReference>
<evidence type="ECO:0000256" key="6">
    <source>
        <dbReference type="ARBA" id="ARBA00022729"/>
    </source>
</evidence>
<keyword evidence="9" id="KW-0998">Cell outer membrane</keyword>
<dbReference type="Pfam" id="PF21305">
    <property type="entry name" value="type_II_gspD_N0"/>
    <property type="match status" value="1"/>
</dbReference>
<dbReference type="PRINTS" id="PR00811">
    <property type="entry name" value="BCTERIALGSPD"/>
</dbReference>
<evidence type="ECO:0000256" key="8">
    <source>
        <dbReference type="ARBA" id="ARBA00023136"/>
    </source>
</evidence>
<dbReference type="NCBIfam" id="TIGR02517">
    <property type="entry name" value="type_II_gspD"/>
    <property type="match status" value="1"/>
</dbReference>
<dbReference type="InterPro" id="IPR001775">
    <property type="entry name" value="GspD/PilQ"/>
</dbReference>
<keyword evidence="8" id="KW-0472">Membrane</keyword>
<feature type="domain" description="NolW-like" evidence="13">
    <location>
        <begin position="246"/>
        <end position="316"/>
    </location>
</feature>
<evidence type="ECO:0000256" key="11">
    <source>
        <dbReference type="SAM" id="SignalP"/>
    </source>
</evidence>
<comment type="subcellular location">
    <subcellularLocation>
        <location evidence="1 10">Cell outer membrane</location>
    </subcellularLocation>
</comment>
<evidence type="ECO:0000259" key="12">
    <source>
        <dbReference type="Pfam" id="PF00263"/>
    </source>
</evidence>
<evidence type="ECO:0000256" key="4">
    <source>
        <dbReference type="ARBA" id="ARBA00022452"/>
    </source>
</evidence>
<comment type="similarity">
    <text evidence="2">Belongs to the bacterial secretin family. GSP D subfamily.</text>
</comment>
<dbReference type="AlphaFoldDB" id="A0A8H8XC41"/>
<evidence type="ECO:0000256" key="10">
    <source>
        <dbReference type="RuleBase" id="RU004004"/>
    </source>
</evidence>
<gene>
    <name evidence="15" type="ORF">THERMOS_1280</name>
</gene>
<evidence type="ECO:0000259" key="14">
    <source>
        <dbReference type="Pfam" id="PF21305"/>
    </source>
</evidence>
<evidence type="ECO:0000259" key="13">
    <source>
        <dbReference type="Pfam" id="PF03958"/>
    </source>
</evidence>
<protein>
    <submittedName>
        <fullName evidence="15">General secretion pathway protein D</fullName>
    </submittedName>
</protein>
<dbReference type="PANTHER" id="PTHR30332">
    <property type="entry name" value="PROBABLE GENERAL SECRETION PATHWAY PROTEIN D"/>
    <property type="match status" value="1"/>
</dbReference>
<keyword evidence="16" id="KW-1185">Reference proteome</keyword>
<proteinExistence type="inferred from homology"/>
<evidence type="ECO:0000313" key="16">
    <source>
        <dbReference type="Proteomes" id="UP000643672"/>
    </source>
</evidence>
<evidence type="ECO:0000256" key="1">
    <source>
        <dbReference type="ARBA" id="ARBA00004442"/>
    </source>
</evidence>
<keyword evidence="3 10" id="KW-0813">Transport</keyword>